<name>A0A378YPG3_9NOCA</name>
<keyword evidence="9" id="KW-1185">Reference proteome</keyword>
<evidence type="ECO:0000256" key="6">
    <source>
        <dbReference type="SAM" id="MobiDB-lite"/>
    </source>
</evidence>
<protein>
    <submittedName>
        <fullName evidence="8">Predicted NTP pyrophosphohydrolase</fullName>
    </submittedName>
</protein>
<dbReference type="AlphaFoldDB" id="A0A378YPG3"/>
<feature type="compositionally biased region" description="Polar residues" evidence="6">
    <location>
        <begin position="9"/>
        <end position="20"/>
    </location>
</feature>
<evidence type="ECO:0000256" key="4">
    <source>
        <dbReference type="ARBA" id="ARBA00022842"/>
    </source>
</evidence>
<evidence type="ECO:0000256" key="3">
    <source>
        <dbReference type="ARBA" id="ARBA00022801"/>
    </source>
</evidence>
<comment type="similarity">
    <text evidence="2 5">Belongs to the Nudix hydrolase family.</text>
</comment>
<dbReference type="InterPro" id="IPR020476">
    <property type="entry name" value="Nudix_hydrolase"/>
</dbReference>
<dbReference type="CDD" id="cd03673">
    <property type="entry name" value="NUDIX_Ap6A_hydrolase"/>
    <property type="match status" value="1"/>
</dbReference>
<keyword evidence="3 5" id="KW-0378">Hydrolase</keyword>
<gene>
    <name evidence="8" type="ORF">NCTC1934_03601</name>
</gene>
<dbReference type="PANTHER" id="PTHR43222">
    <property type="entry name" value="NUDIX HYDROLASE 23"/>
    <property type="match status" value="1"/>
</dbReference>
<dbReference type="SUPFAM" id="SSF53254">
    <property type="entry name" value="Phosphoglycerate mutase-like"/>
    <property type="match status" value="1"/>
</dbReference>
<dbReference type="PRINTS" id="PR00502">
    <property type="entry name" value="NUDIXFAMILY"/>
</dbReference>
<dbReference type="PROSITE" id="PS51462">
    <property type="entry name" value="NUDIX"/>
    <property type="match status" value="1"/>
</dbReference>
<sequence length="326" mass="35622">MSGARTDMTEGTATAENGNGINDPRVTPNILAAGAVLWRHDRSGGLEIAVVHRPKYNDWSLPKGKLDPGETPMVTAVREVAEETGLQCRLGRYLGHVTYPIPGHRKLKRVYYWAAEVVDGAFSANSEVDELQWQRIDGLMDQLSYPMDRTVVRSFLRLPADTATLLVVRHAKAGRKERFSGPDDERPLEKAGRAQAAALVPNLLAFGADEIHSAPPLRCVQTVAPLAEKLGVDIVREPLFSEAGYAQAPDAALRRAVELVSEDSVPVICSQGKVIPDLLDRWAARDGVGLPPARNRKGSVWVLSLRRGRLVAADHLDRALTIDIGR</sequence>
<dbReference type="Pfam" id="PF00293">
    <property type="entry name" value="NUDIX"/>
    <property type="match status" value="1"/>
</dbReference>
<comment type="cofactor">
    <cofactor evidence="1">
        <name>Mg(2+)</name>
        <dbReference type="ChEBI" id="CHEBI:18420"/>
    </cofactor>
</comment>
<organism evidence="8 9">
    <name type="scientific">Nocardia otitidiscaviarum</name>
    <dbReference type="NCBI Taxonomy" id="1823"/>
    <lineage>
        <taxon>Bacteria</taxon>
        <taxon>Bacillati</taxon>
        <taxon>Actinomycetota</taxon>
        <taxon>Actinomycetes</taxon>
        <taxon>Mycobacteriales</taxon>
        <taxon>Nocardiaceae</taxon>
        <taxon>Nocardia</taxon>
    </lineage>
</organism>
<dbReference type="SMART" id="SM00855">
    <property type="entry name" value="PGAM"/>
    <property type="match status" value="1"/>
</dbReference>
<accession>A0A378YPG3</accession>
<dbReference type="EMBL" id="UGRY01000002">
    <property type="protein sequence ID" value="SUA79032.1"/>
    <property type="molecule type" value="Genomic_DNA"/>
</dbReference>
<evidence type="ECO:0000313" key="8">
    <source>
        <dbReference type="EMBL" id="SUA79032.1"/>
    </source>
</evidence>
<dbReference type="InterPro" id="IPR020084">
    <property type="entry name" value="NUDIX_hydrolase_CS"/>
</dbReference>
<evidence type="ECO:0000313" key="9">
    <source>
        <dbReference type="Proteomes" id="UP000255467"/>
    </source>
</evidence>
<dbReference type="Proteomes" id="UP000255467">
    <property type="component" value="Unassembled WGS sequence"/>
</dbReference>
<dbReference type="STRING" id="1406858.GCA_000710895_03402"/>
<dbReference type="Gene3D" id="3.90.79.10">
    <property type="entry name" value="Nucleoside Triphosphate Pyrophosphohydrolase"/>
    <property type="match status" value="1"/>
</dbReference>
<evidence type="ECO:0000256" key="5">
    <source>
        <dbReference type="RuleBase" id="RU003476"/>
    </source>
</evidence>
<dbReference type="CDD" id="cd07067">
    <property type="entry name" value="HP_PGM_like"/>
    <property type="match status" value="1"/>
</dbReference>
<reference evidence="8 9" key="1">
    <citation type="submission" date="2018-06" db="EMBL/GenBank/DDBJ databases">
        <authorList>
            <consortium name="Pathogen Informatics"/>
            <person name="Doyle S."/>
        </authorList>
    </citation>
    <scope>NUCLEOTIDE SEQUENCE [LARGE SCALE GENOMIC DNA]</scope>
    <source>
        <strain evidence="8 9">NCTC1934</strain>
    </source>
</reference>
<proteinExistence type="inferred from homology"/>
<dbReference type="SUPFAM" id="SSF55811">
    <property type="entry name" value="Nudix"/>
    <property type="match status" value="1"/>
</dbReference>
<feature type="domain" description="Nudix hydrolase" evidence="7">
    <location>
        <begin position="28"/>
        <end position="157"/>
    </location>
</feature>
<dbReference type="Pfam" id="PF00300">
    <property type="entry name" value="His_Phos_1"/>
    <property type="match status" value="1"/>
</dbReference>
<dbReference type="InterPro" id="IPR015797">
    <property type="entry name" value="NUDIX_hydrolase-like_dom_sf"/>
</dbReference>
<dbReference type="InterPro" id="IPR013078">
    <property type="entry name" value="His_Pase_superF_clade-1"/>
</dbReference>
<dbReference type="InterPro" id="IPR029033">
    <property type="entry name" value="His_PPase_superfam"/>
</dbReference>
<dbReference type="Gene3D" id="3.40.50.1240">
    <property type="entry name" value="Phosphoglycerate mutase-like"/>
    <property type="match status" value="1"/>
</dbReference>
<keyword evidence="4" id="KW-0460">Magnesium</keyword>
<dbReference type="PROSITE" id="PS00893">
    <property type="entry name" value="NUDIX_BOX"/>
    <property type="match status" value="1"/>
</dbReference>
<feature type="region of interest" description="Disordered" evidence="6">
    <location>
        <begin position="1"/>
        <end position="25"/>
    </location>
</feature>
<dbReference type="GO" id="GO:0016787">
    <property type="term" value="F:hydrolase activity"/>
    <property type="evidence" value="ECO:0007669"/>
    <property type="project" value="UniProtKB-KW"/>
</dbReference>
<evidence type="ECO:0000259" key="7">
    <source>
        <dbReference type="PROSITE" id="PS51462"/>
    </source>
</evidence>
<dbReference type="PANTHER" id="PTHR43222:SF9">
    <property type="entry name" value="8-OXO-(D)GTP PHOSPHATASE"/>
    <property type="match status" value="1"/>
</dbReference>
<evidence type="ECO:0000256" key="2">
    <source>
        <dbReference type="ARBA" id="ARBA00005582"/>
    </source>
</evidence>
<dbReference type="InterPro" id="IPR000086">
    <property type="entry name" value="NUDIX_hydrolase_dom"/>
</dbReference>
<evidence type="ECO:0000256" key="1">
    <source>
        <dbReference type="ARBA" id="ARBA00001946"/>
    </source>
</evidence>